<dbReference type="PROSITE" id="PS00699">
    <property type="entry name" value="NITROGENASE_1_1"/>
    <property type="match status" value="1"/>
</dbReference>
<protein>
    <submittedName>
        <fullName evidence="4">Nitrogenase molybdenum-iron protein subunit alpha</fullName>
    </submittedName>
</protein>
<dbReference type="InterPro" id="IPR000318">
    <property type="entry name" value="Nase_comp1_CS"/>
</dbReference>
<dbReference type="SUPFAM" id="SSF53807">
    <property type="entry name" value="Helical backbone' metal receptor"/>
    <property type="match status" value="1"/>
</dbReference>
<evidence type="ECO:0000313" key="5">
    <source>
        <dbReference type="Proteomes" id="UP000298460"/>
    </source>
</evidence>
<evidence type="ECO:0000256" key="2">
    <source>
        <dbReference type="RuleBase" id="RU004021"/>
    </source>
</evidence>
<dbReference type="GO" id="GO:0016163">
    <property type="term" value="F:nitrogenase activity"/>
    <property type="evidence" value="ECO:0007669"/>
    <property type="project" value="InterPro"/>
</dbReference>
<dbReference type="Gene3D" id="3.40.50.1980">
    <property type="entry name" value="Nitrogenase molybdenum iron protein domain"/>
    <property type="match status" value="3"/>
</dbReference>
<dbReference type="EMBL" id="SPQQ01000003">
    <property type="protein sequence ID" value="TGE37966.1"/>
    <property type="molecule type" value="Genomic_DNA"/>
</dbReference>
<feature type="domain" description="Nitrogenase/oxidoreductase component 1" evidence="3">
    <location>
        <begin position="44"/>
        <end position="459"/>
    </location>
</feature>
<dbReference type="OrthoDB" id="9802175at2"/>
<evidence type="ECO:0000259" key="3">
    <source>
        <dbReference type="Pfam" id="PF00148"/>
    </source>
</evidence>
<sequence length="486" mass="53914">MNNGRQEQDQDQQTLIEGLSLNSIPKNDNKRLLPIPGVFYGGGCCYMACRGLTMSPISDVLVITHGPVGCAYFSWDNSCAQEVGRQGSLFASRSFSTDMTENDVIFGGEQKLALAIEEAVALFQPQTIAICATCPVGLIGDDIDKIAQLAEKKFGITVIPLACEGFKNIPGYKVADQKIVDEIFGSKSRAAEEFSINIVGEFYAGKNKQEIDALFEQIGYHVVSALMGVTTIEELRSGHTAALTILGSDKAIDDVVQSIEEKYGIGWIKVDFTGLSNIISSLRGMADYFGDQALKERTEAAIKDTVKGLAPQILAYQERFVGLTAALFEDCFKSDHFQAMLVDLGVEVILISQDYAKNEVTDEGFLCTFPRQLSKRWEEYVLFNELSPQQENRQSLTFLLSRSQVRAFLELLGPDLCFSGITQQFEYDNKCIKSRTFNSEERGVQYAGVQGFLQFAQDLEMSIFISHWETDVPEWERDTTAGELLC</sequence>
<dbReference type="InterPro" id="IPR049939">
    <property type="entry name" value="NifE-like"/>
</dbReference>
<comment type="similarity">
    <text evidence="2">Belongs to the NifD/NifK/NifE/NifN family.</text>
</comment>
<gene>
    <name evidence="4" type="ORF">E4K67_08185</name>
</gene>
<dbReference type="Proteomes" id="UP000298460">
    <property type="component" value="Unassembled WGS sequence"/>
</dbReference>
<accession>A0A4Z0R8K8</accession>
<dbReference type="RefSeq" id="WP_135545950.1">
    <property type="nucleotide sequence ID" value="NZ_SPQQ01000003.1"/>
</dbReference>
<dbReference type="PANTHER" id="PTHR42956">
    <property type="entry name" value="NITROGENASE IRON-MOLYBDENUM COFACTOR BIOSYNTHESIS PROTEIN NIFE"/>
    <property type="match status" value="1"/>
</dbReference>
<dbReference type="AlphaFoldDB" id="A0A4Z0R8K8"/>
<comment type="caution">
    <text evidence="4">The sequence shown here is derived from an EMBL/GenBank/DDBJ whole genome shotgun (WGS) entry which is preliminary data.</text>
</comment>
<proteinExistence type="inferred from homology"/>
<dbReference type="PANTHER" id="PTHR42956:SF1">
    <property type="entry name" value="NITROGENASE IRON-MOLYBDENUM COFACTOR BIOSYNTHESIS PROTEIN NIFE"/>
    <property type="match status" value="1"/>
</dbReference>
<evidence type="ECO:0000256" key="1">
    <source>
        <dbReference type="ARBA" id="ARBA00023231"/>
    </source>
</evidence>
<dbReference type="Pfam" id="PF00148">
    <property type="entry name" value="Oxidored_nitro"/>
    <property type="match status" value="1"/>
</dbReference>
<dbReference type="InterPro" id="IPR000510">
    <property type="entry name" value="Nase/OxRdtase_comp1"/>
</dbReference>
<keyword evidence="1 2" id="KW-0535">Nitrogen fixation</keyword>
<name>A0A4Z0R8K8_9FIRM</name>
<reference evidence="4 5" key="1">
    <citation type="submission" date="2019-03" db="EMBL/GenBank/DDBJ databases">
        <title>Draft Genome Sequence of Desulfosporosinus fructosivorans Strain 63.6F, Isolated from Marine Sediment in the Baltic Sea.</title>
        <authorList>
            <person name="Hausmann B."/>
            <person name="Vandieken V."/>
            <person name="Pjevac P."/>
            <person name="Schreck K."/>
            <person name="Herbold C.W."/>
            <person name="Loy A."/>
        </authorList>
    </citation>
    <scope>NUCLEOTIDE SEQUENCE [LARGE SCALE GENOMIC DNA]</scope>
    <source>
        <strain evidence="4 5">63.6F</strain>
    </source>
</reference>
<keyword evidence="5" id="KW-1185">Reference proteome</keyword>
<evidence type="ECO:0000313" key="4">
    <source>
        <dbReference type="EMBL" id="TGE37966.1"/>
    </source>
</evidence>
<organism evidence="4 5">
    <name type="scientific">Desulfosporosinus fructosivorans</name>
    <dbReference type="NCBI Taxonomy" id="2018669"/>
    <lineage>
        <taxon>Bacteria</taxon>
        <taxon>Bacillati</taxon>
        <taxon>Bacillota</taxon>
        <taxon>Clostridia</taxon>
        <taxon>Eubacteriales</taxon>
        <taxon>Desulfitobacteriaceae</taxon>
        <taxon>Desulfosporosinus</taxon>
    </lineage>
</organism>